<keyword evidence="2" id="KW-1185">Reference proteome</keyword>
<sequence length="270" mass="30331">MIKGMPASSNNKIKFFHLAVKAIKDKVHKEAKNQDTIMLQKDMSELSGQVGDMDKELCQSITNYSQYFHEIEAQVKPIDQGHRQTEAIHHYIKAVKDQCQNWQHKNEEQLKLHTQRIKVLEDNLLDANLTINTVSKEVQIQNNEVCLLQKQIKLILESSCAQGSASHHSQESRKRCPSTLSSASQAPSEDVRSFHSYESDKGNMGHTTHKVFAAEPVLDSSKTPLPGAAASSSHNPLNPRDATSEAQFHTLNNCNTFPCHVEALVNLIQW</sequence>
<evidence type="ECO:0000313" key="1">
    <source>
        <dbReference type="EMBL" id="KAJ9057919.1"/>
    </source>
</evidence>
<name>A0ACC2S6F2_9FUNG</name>
<organism evidence="1 2">
    <name type="scientific">Entomophthora muscae</name>
    <dbReference type="NCBI Taxonomy" id="34485"/>
    <lineage>
        <taxon>Eukaryota</taxon>
        <taxon>Fungi</taxon>
        <taxon>Fungi incertae sedis</taxon>
        <taxon>Zoopagomycota</taxon>
        <taxon>Entomophthoromycotina</taxon>
        <taxon>Entomophthoromycetes</taxon>
        <taxon>Entomophthorales</taxon>
        <taxon>Entomophthoraceae</taxon>
        <taxon>Entomophthora</taxon>
    </lineage>
</organism>
<reference evidence="1" key="1">
    <citation type="submission" date="2022-04" db="EMBL/GenBank/DDBJ databases">
        <title>Genome of the entomopathogenic fungus Entomophthora muscae.</title>
        <authorList>
            <person name="Elya C."/>
            <person name="Lovett B.R."/>
            <person name="Lee E."/>
            <person name="Macias A.M."/>
            <person name="Hajek A.E."/>
            <person name="De Bivort B.L."/>
            <person name="Kasson M.T."/>
            <person name="De Fine Licht H.H."/>
            <person name="Stajich J.E."/>
        </authorList>
    </citation>
    <scope>NUCLEOTIDE SEQUENCE</scope>
    <source>
        <strain evidence="1">Berkeley</strain>
    </source>
</reference>
<gene>
    <name evidence="1" type="ORF">DSO57_1017920</name>
</gene>
<proteinExistence type="predicted"/>
<evidence type="ECO:0000313" key="2">
    <source>
        <dbReference type="Proteomes" id="UP001165960"/>
    </source>
</evidence>
<dbReference type="EMBL" id="QTSX02005756">
    <property type="protein sequence ID" value="KAJ9057919.1"/>
    <property type="molecule type" value="Genomic_DNA"/>
</dbReference>
<dbReference type="Proteomes" id="UP001165960">
    <property type="component" value="Unassembled WGS sequence"/>
</dbReference>
<protein>
    <submittedName>
        <fullName evidence="1">Uncharacterized protein</fullName>
    </submittedName>
</protein>
<comment type="caution">
    <text evidence="1">The sequence shown here is derived from an EMBL/GenBank/DDBJ whole genome shotgun (WGS) entry which is preliminary data.</text>
</comment>
<accession>A0ACC2S6F2</accession>